<proteinExistence type="predicted"/>
<dbReference type="EMBL" id="LAVV01011273">
    <property type="protein sequence ID" value="KNZ47988.1"/>
    <property type="molecule type" value="Genomic_DNA"/>
</dbReference>
<feature type="region of interest" description="Disordered" evidence="1">
    <location>
        <begin position="1"/>
        <end position="55"/>
    </location>
</feature>
<reference evidence="2 3" key="1">
    <citation type="submission" date="2015-08" db="EMBL/GenBank/DDBJ databases">
        <title>Next Generation Sequencing and Analysis of the Genome of Puccinia sorghi L Schw, the Causal Agent of Maize Common Rust.</title>
        <authorList>
            <person name="Rochi L."/>
            <person name="Burguener G."/>
            <person name="Darino M."/>
            <person name="Turjanski A."/>
            <person name="Kreff E."/>
            <person name="Dieguez M.J."/>
            <person name="Sacco F."/>
        </authorList>
    </citation>
    <scope>NUCLEOTIDE SEQUENCE [LARGE SCALE GENOMIC DNA]</scope>
    <source>
        <strain evidence="2 3">RO10H11247</strain>
    </source>
</reference>
<keyword evidence="3" id="KW-1185">Reference proteome</keyword>
<protein>
    <submittedName>
        <fullName evidence="2">Uncharacterized protein</fullName>
    </submittedName>
</protein>
<sequence>MENLEKAMGSKIPEPSGPSRSDSFNTLLKQVEALPSSSNTTSPAQSAPQPASLPQRPAILYSEKVVRGSGVGGQAKGTKSLPAVPPNSYINRFKLGQVVIRKRFDQPKPFEGLSAAQIAAKINEALNFAEAKINQEPITVKAVAQFPNGDVKVFTKDRPAAKWLLDNKHLWTEKADPKFVTTRTSYPVLLHSCPTSFEEKPLCSRCGENHNSASCGGMEDATHSCQRCLNQDKKAAIDIDLADPKYDHSPFSNTCPIRTKELAILSKDKTTPPTGQ</sequence>
<dbReference type="VEuPathDB" id="FungiDB:VP01_599g6"/>
<dbReference type="OrthoDB" id="2507130at2759"/>
<comment type="caution">
    <text evidence="2">The sequence shown here is derived from an EMBL/GenBank/DDBJ whole genome shotgun (WGS) entry which is preliminary data.</text>
</comment>
<dbReference type="STRING" id="27349.A0A0L6UHJ4"/>
<evidence type="ECO:0000256" key="1">
    <source>
        <dbReference type="SAM" id="MobiDB-lite"/>
    </source>
</evidence>
<gene>
    <name evidence="2" type="ORF">VP01_599g6</name>
</gene>
<feature type="compositionally biased region" description="Polar residues" evidence="1">
    <location>
        <begin position="18"/>
        <end position="28"/>
    </location>
</feature>
<evidence type="ECO:0000313" key="2">
    <source>
        <dbReference type="EMBL" id="KNZ47988.1"/>
    </source>
</evidence>
<name>A0A0L6UHJ4_9BASI</name>
<dbReference type="AlphaFoldDB" id="A0A0L6UHJ4"/>
<organism evidence="2 3">
    <name type="scientific">Puccinia sorghi</name>
    <dbReference type="NCBI Taxonomy" id="27349"/>
    <lineage>
        <taxon>Eukaryota</taxon>
        <taxon>Fungi</taxon>
        <taxon>Dikarya</taxon>
        <taxon>Basidiomycota</taxon>
        <taxon>Pucciniomycotina</taxon>
        <taxon>Pucciniomycetes</taxon>
        <taxon>Pucciniales</taxon>
        <taxon>Pucciniaceae</taxon>
        <taxon>Puccinia</taxon>
    </lineage>
</organism>
<feature type="compositionally biased region" description="Low complexity" evidence="1">
    <location>
        <begin position="42"/>
        <end position="55"/>
    </location>
</feature>
<accession>A0A0L6UHJ4</accession>
<dbReference type="Proteomes" id="UP000037035">
    <property type="component" value="Unassembled WGS sequence"/>
</dbReference>
<evidence type="ECO:0000313" key="3">
    <source>
        <dbReference type="Proteomes" id="UP000037035"/>
    </source>
</evidence>